<keyword evidence="3" id="KW-1185">Reference proteome</keyword>
<dbReference type="Proteomes" id="UP001206925">
    <property type="component" value="Unassembled WGS sequence"/>
</dbReference>
<comment type="caution">
    <text evidence="2">The sequence shown here is derived from an EMBL/GenBank/DDBJ whole genome shotgun (WGS) entry which is preliminary data.</text>
</comment>
<evidence type="ECO:0000313" key="3">
    <source>
        <dbReference type="Proteomes" id="UP001206925"/>
    </source>
</evidence>
<reference evidence="2" key="1">
    <citation type="submission" date="2022-06" db="EMBL/GenBank/DDBJ databases">
        <title>Uncovering the hologenomic basis of an extraordinary plant invasion.</title>
        <authorList>
            <person name="Bieker V.C."/>
            <person name="Martin M.D."/>
            <person name="Gilbert T."/>
            <person name="Hodgins K."/>
            <person name="Battlay P."/>
            <person name="Petersen B."/>
            <person name="Wilson J."/>
        </authorList>
    </citation>
    <scope>NUCLEOTIDE SEQUENCE</scope>
    <source>
        <strain evidence="2">AA19_3_7</strain>
        <tissue evidence="2">Leaf</tissue>
    </source>
</reference>
<feature type="region of interest" description="Disordered" evidence="1">
    <location>
        <begin position="45"/>
        <end position="68"/>
    </location>
</feature>
<sequence>MRVAEQLLCDGWSVKAVVDLRFGSFFPRNDVANYEYPELGVAGSELSDSRKSTDFGAGKWISGEPSQS</sequence>
<accession>A0AAD5BSQ7</accession>
<protein>
    <submittedName>
        <fullName evidence="2">Uncharacterized protein</fullName>
    </submittedName>
</protein>
<proteinExistence type="predicted"/>
<dbReference type="EMBL" id="JAMZMK010011141">
    <property type="protein sequence ID" value="KAI7728805.1"/>
    <property type="molecule type" value="Genomic_DNA"/>
</dbReference>
<gene>
    <name evidence="2" type="ORF">M8C21_033781</name>
</gene>
<dbReference type="AlphaFoldDB" id="A0AAD5BSQ7"/>
<evidence type="ECO:0000256" key="1">
    <source>
        <dbReference type="SAM" id="MobiDB-lite"/>
    </source>
</evidence>
<evidence type="ECO:0000313" key="2">
    <source>
        <dbReference type="EMBL" id="KAI7728805.1"/>
    </source>
</evidence>
<organism evidence="2 3">
    <name type="scientific">Ambrosia artemisiifolia</name>
    <name type="common">Common ragweed</name>
    <dbReference type="NCBI Taxonomy" id="4212"/>
    <lineage>
        <taxon>Eukaryota</taxon>
        <taxon>Viridiplantae</taxon>
        <taxon>Streptophyta</taxon>
        <taxon>Embryophyta</taxon>
        <taxon>Tracheophyta</taxon>
        <taxon>Spermatophyta</taxon>
        <taxon>Magnoliopsida</taxon>
        <taxon>eudicotyledons</taxon>
        <taxon>Gunneridae</taxon>
        <taxon>Pentapetalae</taxon>
        <taxon>asterids</taxon>
        <taxon>campanulids</taxon>
        <taxon>Asterales</taxon>
        <taxon>Asteraceae</taxon>
        <taxon>Asteroideae</taxon>
        <taxon>Heliantheae alliance</taxon>
        <taxon>Heliantheae</taxon>
        <taxon>Ambrosia</taxon>
    </lineage>
</organism>
<name>A0AAD5BSQ7_AMBAR</name>